<dbReference type="EMBL" id="JAHRIM010082711">
    <property type="protein sequence ID" value="MEQ2275761.1"/>
    <property type="molecule type" value="Genomic_DNA"/>
</dbReference>
<feature type="compositionally biased region" description="Basic and acidic residues" evidence="1">
    <location>
        <begin position="98"/>
        <end position="119"/>
    </location>
</feature>
<feature type="region of interest" description="Disordered" evidence="1">
    <location>
        <begin position="72"/>
        <end position="119"/>
    </location>
</feature>
<gene>
    <name evidence="2" type="ORF">XENORESO_008280</name>
</gene>
<proteinExistence type="predicted"/>
<organism evidence="2 3">
    <name type="scientific">Xenotaenia resolanae</name>
    <dbReference type="NCBI Taxonomy" id="208358"/>
    <lineage>
        <taxon>Eukaryota</taxon>
        <taxon>Metazoa</taxon>
        <taxon>Chordata</taxon>
        <taxon>Craniata</taxon>
        <taxon>Vertebrata</taxon>
        <taxon>Euteleostomi</taxon>
        <taxon>Actinopterygii</taxon>
        <taxon>Neopterygii</taxon>
        <taxon>Teleostei</taxon>
        <taxon>Neoteleostei</taxon>
        <taxon>Acanthomorphata</taxon>
        <taxon>Ovalentaria</taxon>
        <taxon>Atherinomorphae</taxon>
        <taxon>Cyprinodontiformes</taxon>
        <taxon>Goodeidae</taxon>
        <taxon>Xenotaenia</taxon>
    </lineage>
</organism>
<keyword evidence="3" id="KW-1185">Reference proteome</keyword>
<name>A0ABV0X2G4_9TELE</name>
<dbReference type="Proteomes" id="UP001444071">
    <property type="component" value="Unassembled WGS sequence"/>
</dbReference>
<evidence type="ECO:0000256" key="1">
    <source>
        <dbReference type="SAM" id="MobiDB-lite"/>
    </source>
</evidence>
<evidence type="ECO:0000313" key="3">
    <source>
        <dbReference type="Proteomes" id="UP001444071"/>
    </source>
</evidence>
<accession>A0ABV0X2G4</accession>
<comment type="caution">
    <text evidence="2">The sequence shown here is derived from an EMBL/GenBank/DDBJ whole genome shotgun (WGS) entry which is preliminary data.</text>
</comment>
<sequence>MEDDTCEDMLTANAQERMGTANAVSLWDGLATVTKEIREIKQVVRSDLATFKEEFNGFQEELNVVREQIESKLSEKRATRTKKGNRGSTNKNQWPGRLEYRSKTSSLKEQELKEKLTDLEGRSRSNNMRIFGIPEGAKGDSIPCYVDKT</sequence>
<evidence type="ECO:0000313" key="2">
    <source>
        <dbReference type="EMBL" id="MEQ2275761.1"/>
    </source>
</evidence>
<reference evidence="2 3" key="1">
    <citation type="submission" date="2021-06" db="EMBL/GenBank/DDBJ databases">
        <authorList>
            <person name="Palmer J.M."/>
        </authorList>
    </citation>
    <scope>NUCLEOTIDE SEQUENCE [LARGE SCALE GENOMIC DNA]</scope>
    <source>
        <strain evidence="2 3">XR_2019</strain>
        <tissue evidence="2">Muscle</tissue>
    </source>
</reference>
<protein>
    <submittedName>
        <fullName evidence="2">Uncharacterized protein</fullName>
    </submittedName>
</protein>